<feature type="non-terminal residue" evidence="2">
    <location>
        <position position="1"/>
    </location>
</feature>
<gene>
    <name evidence="2" type="ORF">G210_5535</name>
</gene>
<name>M3HQA7_CANMX</name>
<dbReference type="OrthoDB" id="4089784at2759"/>
<comment type="caution">
    <text evidence="2">The sequence shown here is derived from an EMBL/GenBank/DDBJ whole genome shotgun (WGS) entry which is preliminary data.</text>
</comment>
<dbReference type="STRING" id="1245528.M3HQA7"/>
<feature type="compositionally biased region" description="Low complexity" evidence="1">
    <location>
        <begin position="36"/>
        <end position="47"/>
    </location>
</feature>
<reference evidence="2 3" key="1">
    <citation type="submission" date="2013-02" db="EMBL/GenBank/DDBJ databases">
        <title>Genome sequence of Candida maltosa Xu316, a potential industrial strain for xylitol and ethanol production.</title>
        <authorList>
            <person name="Yu J."/>
            <person name="Wang Q."/>
            <person name="Geng X."/>
            <person name="Bao W."/>
            <person name="He P."/>
            <person name="Cai J."/>
        </authorList>
    </citation>
    <scope>NUCLEOTIDE SEQUENCE [LARGE SCALE GENOMIC DNA]</scope>
    <source>
        <strain evidence="3">Xu316</strain>
    </source>
</reference>
<dbReference type="InterPro" id="IPR013240">
    <property type="entry name" value="DNA-dir_RNA_pol1_su_RPA34"/>
</dbReference>
<feature type="region of interest" description="Disordered" evidence="1">
    <location>
        <begin position="168"/>
        <end position="221"/>
    </location>
</feature>
<dbReference type="EMBL" id="AOGT01000548">
    <property type="protein sequence ID" value="EMG49647.1"/>
    <property type="molecule type" value="Genomic_DNA"/>
</dbReference>
<dbReference type="InterPro" id="IPR053263">
    <property type="entry name" value="Euk_RPA34_RNAP_subunit"/>
</dbReference>
<dbReference type="eggNOG" id="ENOG502S2EI">
    <property type="taxonomic scope" value="Eukaryota"/>
</dbReference>
<evidence type="ECO:0008006" key="4">
    <source>
        <dbReference type="Google" id="ProtNLM"/>
    </source>
</evidence>
<evidence type="ECO:0000313" key="2">
    <source>
        <dbReference type="EMBL" id="EMG49647.1"/>
    </source>
</evidence>
<dbReference type="PANTHER" id="PTHR28155">
    <property type="entry name" value="ACR243WP"/>
    <property type="match status" value="1"/>
</dbReference>
<dbReference type="Proteomes" id="UP000011777">
    <property type="component" value="Unassembled WGS sequence"/>
</dbReference>
<dbReference type="PANTHER" id="PTHR28155:SF1">
    <property type="entry name" value="DNA-DIRECTED RNA POLYMERASE I SUBUNIT RPA34.5-DOMAIN-CONTAINING PROTEIN"/>
    <property type="match status" value="1"/>
</dbReference>
<organism evidence="2 3">
    <name type="scientific">Candida maltosa (strain Xu316)</name>
    <name type="common">Yeast</name>
    <dbReference type="NCBI Taxonomy" id="1245528"/>
    <lineage>
        <taxon>Eukaryota</taxon>
        <taxon>Fungi</taxon>
        <taxon>Dikarya</taxon>
        <taxon>Ascomycota</taxon>
        <taxon>Saccharomycotina</taxon>
        <taxon>Pichiomycetes</taxon>
        <taxon>Debaryomycetaceae</taxon>
        <taxon>Candida/Lodderomyces clade</taxon>
        <taxon>Candida</taxon>
    </lineage>
</organism>
<feature type="compositionally biased region" description="Polar residues" evidence="1">
    <location>
        <begin position="1"/>
        <end position="11"/>
    </location>
</feature>
<evidence type="ECO:0000313" key="3">
    <source>
        <dbReference type="Proteomes" id="UP000011777"/>
    </source>
</evidence>
<protein>
    <recommendedName>
        <fullName evidence="4">DNA-directed RNA polymerase I subunit</fullName>
    </recommendedName>
</protein>
<sequence>MAPSYKSSEYINDSDSDLSEEEIKEYEPPRHFNKVSASKSSSSDFPSGLKDKEIWLIKTPRGFPIKELKKLPISFTNDGNESFKVSNLSYQVNEDLNADVGDSNNKHTIFTQKKKSYKPVSGKISRFYSIHEVVQIPEINLDKVVVPRENVEKIKRLRMRHFPTGYGADDYEFEDEEEEDDVDAGKVLKKAKTDEKEPKEKKHKKDKKDKKEKKKSKKEKH</sequence>
<keyword evidence="3" id="KW-1185">Reference proteome</keyword>
<dbReference type="Gene3D" id="6.20.250.70">
    <property type="match status" value="1"/>
</dbReference>
<feature type="compositionally biased region" description="Basic residues" evidence="1">
    <location>
        <begin position="201"/>
        <end position="221"/>
    </location>
</feature>
<feature type="compositionally biased region" description="Acidic residues" evidence="1">
    <location>
        <begin position="169"/>
        <end position="182"/>
    </location>
</feature>
<proteinExistence type="predicted"/>
<dbReference type="GO" id="GO:0006360">
    <property type="term" value="P:transcription by RNA polymerase I"/>
    <property type="evidence" value="ECO:0007669"/>
    <property type="project" value="InterPro"/>
</dbReference>
<dbReference type="HOGENOM" id="CLU_090034_0_0_1"/>
<feature type="compositionally biased region" description="Basic and acidic residues" evidence="1">
    <location>
        <begin position="183"/>
        <end position="200"/>
    </location>
</feature>
<feature type="region of interest" description="Disordered" evidence="1">
    <location>
        <begin position="1"/>
        <end position="48"/>
    </location>
</feature>
<accession>M3HQA7</accession>
<evidence type="ECO:0000256" key="1">
    <source>
        <dbReference type="SAM" id="MobiDB-lite"/>
    </source>
</evidence>
<feature type="compositionally biased region" description="Acidic residues" evidence="1">
    <location>
        <begin position="12"/>
        <end position="24"/>
    </location>
</feature>
<dbReference type="Pfam" id="PF08208">
    <property type="entry name" value="RNA_polI_A34"/>
    <property type="match status" value="1"/>
</dbReference>
<dbReference type="AlphaFoldDB" id="M3HQA7"/>
<dbReference type="OMA" id="HFPTGYG"/>